<dbReference type="CDD" id="cd18809">
    <property type="entry name" value="SF1_C_RecD"/>
    <property type="match status" value="1"/>
</dbReference>
<feature type="domain" description="AAA+ ATPase" evidence="11">
    <location>
        <begin position="111"/>
        <end position="292"/>
    </location>
</feature>
<feature type="region of interest" description="Disordered" evidence="10">
    <location>
        <begin position="69"/>
        <end position="95"/>
    </location>
</feature>
<dbReference type="PANTHER" id="PTHR47642:SF5">
    <property type="entry name" value="ATP-DEPENDENT DNA HELICASE"/>
    <property type="match status" value="1"/>
</dbReference>
<dbReference type="InterPro" id="IPR027417">
    <property type="entry name" value="P-loop_NTPase"/>
</dbReference>
<dbReference type="STRING" id="158607.A0A2P5HPP7"/>
<evidence type="ECO:0000256" key="3">
    <source>
        <dbReference type="ARBA" id="ARBA00022801"/>
    </source>
</evidence>
<comment type="cofactor">
    <cofactor evidence="9">
        <name>Mg(2+)</name>
        <dbReference type="ChEBI" id="CHEBI:18420"/>
    </cofactor>
</comment>
<dbReference type="InterPro" id="IPR051055">
    <property type="entry name" value="PIF1_helicase"/>
</dbReference>
<reference evidence="12" key="1">
    <citation type="submission" date="2017-09" db="EMBL/GenBank/DDBJ databases">
        <title>Polyketide synthases of a Diaporthe helianthi virulent isolate.</title>
        <authorList>
            <person name="Baroncelli R."/>
        </authorList>
    </citation>
    <scope>NUCLEOTIDE SEQUENCE [LARGE SCALE GENOMIC DNA]</scope>
    <source>
        <strain evidence="12">7/96</strain>
    </source>
</reference>
<keyword evidence="4 9" id="KW-0347">Helicase</keyword>
<comment type="similarity">
    <text evidence="9">Belongs to the helicase family.</text>
</comment>
<gene>
    <name evidence="12" type="ORF">DHEL01_v209409</name>
</gene>
<dbReference type="Pfam" id="PF21530">
    <property type="entry name" value="Pif1_2B_dom"/>
    <property type="match status" value="1"/>
</dbReference>
<comment type="caution">
    <text evidence="12">The sequence shown here is derived from an EMBL/GenBank/DDBJ whole genome shotgun (WGS) entry which is preliminary data.</text>
</comment>
<accession>A0A2P5HPP7</accession>
<dbReference type="Gene3D" id="3.40.50.300">
    <property type="entry name" value="P-loop containing nucleotide triphosphate hydrolases"/>
    <property type="match status" value="1"/>
</dbReference>
<evidence type="ECO:0000259" key="11">
    <source>
        <dbReference type="SMART" id="SM00382"/>
    </source>
</evidence>
<protein>
    <recommendedName>
        <fullName evidence="9">ATP-dependent DNA helicase</fullName>
        <ecNumber evidence="9">5.6.2.3</ecNumber>
    </recommendedName>
</protein>
<dbReference type="SMART" id="SM00382">
    <property type="entry name" value="AAA"/>
    <property type="match status" value="1"/>
</dbReference>
<proteinExistence type="inferred from homology"/>
<dbReference type="InterPro" id="IPR010285">
    <property type="entry name" value="DNA_helicase_pif1-like_DEAD"/>
</dbReference>
<comment type="catalytic activity">
    <reaction evidence="9">
        <text>ATP + H2O = ADP + phosphate + H(+)</text>
        <dbReference type="Rhea" id="RHEA:13065"/>
        <dbReference type="ChEBI" id="CHEBI:15377"/>
        <dbReference type="ChEBI" id="CHEBI:15378"/>
        <dbReference type="ChEBI" id="CHEBI:30616"/>
        <dbReference type="ChEBI" id="CHEBI:43474"/>
        <dbReference type="ChEBI" id="CHEBI:456216"/>
        <dbReference type="EC" id="5.6.2.3"/>
    </reaction>
</comment>
<dbReference type="GO" id="GO:0043139">
    <property type="term" value="F:5'-3' DNA helicase activity"/>
    <property type="evidence" value="ECO:0007669"/>
    <property type="project" value="UniProtKB-EC"/>
</dbReference>
<keyword evidence="13" id="KW-1185">Reference proteome</keyword>
<dbReference type="GO" id="GO:0016887">
    <property type="term" value="F:ATP hydrolysis activity"/>
    <property type="evidence" value="ECO:0007669"/>
    <property type="project" value="RHEA"/>
</dbReference>
<dbReference type="InParanoid" id="A0A2P5HPP7"/>
<evidence type="ECO:0000256" key="2">
    <source>
        <dbReference type="ARBA" id="ARBA00022763"/>
    </source>
</evidence>
<dbReference type="AlphaFoldDB" id="A0A2P5HPP7"/>
<keyword evidence="7 9" id="KW-0234">DNA repair</keyword>
<evidence type="ECO:0000256" key="6">
    <source>
        <dbReference type="ARBA" id="ARBA00023125"/>
    </source>
</evidence>
<keyword evidence="8" id="KW-0413">Isomerase</keyword>
<dbReference type="PANTHER" id="PTHR47642">
    <property type="entry name" value="ATP-DEPENDENT DNA HELICASE"/>
    <property type="match status" value="1"/>
</dbReference>
<keyword evidence="3 9" id="KW-0378">Hydrolase</keyword>
<dbReference type="Pfam" id="PF05970">
    <property type="entry name" value="PIF1"/>
    <property type="match status" value="1"/>
</dbReference>
<evidence type="ECO:0000256" key="4">
    <source>
        <dbReference type="ARBA" id="ARBA00022806"/>
    </source>
</evidence>
<keyword evidence="2 9" id="KW-0227">DNA damage</keyword>
<dbReference type="CDD" id="cd18037">
    <property type="entry name" value="DEXSc_Pif1_like"/>
    <property type="match status" value="1"/>
</dbReference>
<dbReference type="InterPro" id="IPR003593">
    <property type="entry name" value="AAA+_ATPase"/>
</dbReference>
<keyword evidence="6" id="KW-0238">DNA-binding</keyword>
<evidence type="ECO:0000256" key="10">
    <source>
        <dbReference type="SAM" id="MobiDB-lite"/>
    </source>
</evidence>
<keyword evidence="1 9" id="KW-0547">Nucleotide-binding</keyword>
<evidence type="ECO:0000256" key="1">
    <source>
        <dbReference type="ARBA" id="ARBA00022741"/>
    </source>
</evidence>
<evidence type="ECO:0000256" key="7">
    <source>
        <dbReference type="ARBA" id="ARBA00023204"/>
    </source>
</evidence>
<dbReference type="EMBL" id="MAVT02001061">
    <property type="protein sequence ID" value="POS72195.1"/>
    <property type="molecule type" value="Genomic_DNA"/>
</dbReference>
<evidence type="ECO:0000313" key="13">
    <source>
        <dbReference type="Proteomes" id="UP000094444"/>
    </source>
</evidence>
<organism evidence="12 13">
    <name type="scientific">Diaporthe helianthi</name>
    <dbReference type="NCBI Taxonomy" id="158607"/>
    <lineage>
        <taxon>Eukaryota</taxon>
        <taxon>Fungi</taxon>
        <taxon>Dikarya</taxon>
        <taxon>Ascomycota</taxon>
        <taxon>Pezizomycotina</taxon>
        <taxon>Sordariomycetes</taxon>
        <taxon>Sordariomycetidae</taxon>
        <taxon>Diaporthales</taxon>
        <taxon>Diaporthaceae</taxon>
        <taxon>Diaporthe</taxon>
    </lineage>
</organism>
<dbReference type="GO" id="GO:0006281">
    <property type="term" value="P:DNA repair"/>
    <property type="evidence" value="ECO:0007669"/>
    <property type="project" value="UniProtKB-KW"/>
</dbReference>
<evidence type="ECO:0000313" key="12">
    <source>
        <dbReference type="EMBL" id="POS72195.1"/>
    </source>
</evidence>
<evidence type="ECO:0000256" key="8">
    <source>
        <dbReference type="ARBA" id="ARBA00023235"/>
    </source>
</evidence>
<sequence>MVSRAVQLQLQEHRVLGATVGRVSFISSLDRRGLASAHASFVALRAPKPFIRGSKPAVLNYSINISATASRNEETEGSESGFEAPGSDEPPRVVGPRLSPEQAKVVALAASGRNIFYTGSAGSGKSTVLHAIVQRLEHMGKRVWVLAPTGRAALAINGRTTWSFAGWTPNSHKHGIEELKATARDEDNPAVPRFRKTDVVIIDEISMVENLHFERLDQVMRAARHTKDFPAEHRPFGGVQVIVTGDFAQLPPVRPFGHCIECGSEMRWHVDDEDDSEIYSCGRCKITYNVSDQWAFRSKAWEECNFEYVYLDTIHRQHDPAFISLLNKCRMGDPFTPEDIKLLTDHETDTTGAVELYPTREEVRLVNEREFQKLATKAYSFQCRDTFDWEKKKHPKLRKRGEKHADGSLKSLKGHSMNRRLELKYGMPVVLVANLDLDRGLCNGSQGIIVGWTPPNRSETRPRLFRGSYGTLKAHEIRTYETTTDEPVWPIVRFTNGLEREIRAVCQVNELGDDVPYSLLCRTQLPLIPAWALSIHKAQGMTLDKVRVDVSKAFADGQVYVALSRATSLQGLQILGDARSLELKMRANKEVRSFYREKFGR</sequence>
<dbReference type="OrthoDB" id="432234at2759"/>
<keyword evidence="5 9" id="KW-0067">ATP-binding</keyword>
<name>A0A2P5HPP7_DIAHE</name>
<dbReference type="GO" id="GO:0005524">
    <property type="term" value="F:ATP binding"/>
    <property type="evidence" value="ECO:0007669"/>
    <property type="project" value="UniProtKB-KW"/>
</dbReference>
<dbReference type="GO" id="GO:0006310">
    <property type="term" value="P:DNA recombination"/>
    <property type="evidence" value="ECO:0007669"/>
    <property type="project" value="UniProtKB-KW"/>
</dbReference>
<evidence type="ECO:0000256" key="5">
    <source>
        <dbReference type="ARBA" id="ARBA00022840"/>
    </source>
</evidence>
<dbReference type="EC" id="5.6.2.3" evidence="9"/>
<keyword evidence="9" id="KW-0233">DNA recombination</keyword>
<dbReference type="SUPFAM" id="SSF52540">
    <property type="entry name" value="P-loop containing nucleoside triphosphate hydrolases"/>
    <property type="match status" value="2"/>
</dbReference>
<dbReference type="GO" id="GO:0000723">
    <property type="term" value="P:telomere maintenance"/>
    <property type="evidence" value="ECO:0007669"/>
    <property type="project" value="InterPro"/>
</dbReference>
<evidence type="ECO:0000256" key="9">
    <source>
        <dbReference type="RuleBase" id="RU363044"/>
    </source>
</evidence>
<dbReference type="InterPro" id="IPR049163">
    <property type="entry name" value="Pif1-like_2B_dom"/>
</dbReference>
<dbReference type="Proteomes" id="UP000094444">
    <property type="component" value="Unassembled WGS sequence"/>
</dbReference>